<sequence length="70" mass="7466">MKTVYTVSEDERLDRLAKAIYGTEQGGTVEALLNANPGLAAKGMIVPAGTELVIPEQVAAEEPALVRPWD</sequence>
<accession>A0A1G5MFC1</accession>
<organism evidence="1 2">
    <name type="scientific">Afifella marina DSM 2698</name>
    <dbReference type="NCBI Taxonomy" id="1120955"/>
    <lineage>
        <taxon>Bacteria</taxon>
        <taxon>Pseudomonadati</taxon>
        <taxon>Pseudomonadota</taxon>
        <taxon>Alphaproteobacteria</taxon>
        <taxon>Hyphomicrobiales</taxon>
        <taxon>Afifellaceae</taxon>
        <taxon>Afifella</taxon>
    </lineage>
</organism>
<dbReference type="InterPro" id="IPR036779">
    <property type="entry name" value="LysM_dom_sf"/>
</dbReference>
<evidence type="ECO:0000313" key="1">
    <source>
        <dbReference type="EMBL" id="SCZ23887.1"/>
    </source>
</evidence>
<dbReference type="RefSeq" id="WP_092809403.1">
    <property type="nucleotide sequence ID" value="NZ_FMVW01000001.1"/>
</dbReference>
<dbReference type="STRING" id="1120955.SAMN03080610_00620"/>
<dbReference type="Pfam" id="PF05489">
    <property type="entry name" value="Phage_tail_X"/>
    <property type="match status" value="1"/>
</dbReference>
<dbReference type="InterPro" id="IPR008861">
    <property type="entry name" value="GpX-like"/>
</dbReference>
<dbReference type="OrthoDB" id="8759063at2"/>
<keyword evidence="2" id="KW-1185">Reference proteome</keyword>
<protein>
    <submittedName>
        <fullName evidence="1">P2-like prophage tail protein X</fullName>
    </submittedName>
</protein>
<name>A0A1G5MFC1_AFIMA</name>
<proteinExistence type="predicted"/>
<gene>
    <name evidence="1" type="ORF">SAMN03080610_00620</name>
</gene>
<evidence type="ECO:0000313" key="2">
    <source>
        <dbReference type="Proteomes" id="UP000199347"/>
    </source>
</evidence>
<dbReference type="Gene3D" id="3.10.350.10">
    <property type="entry name" value="LysM domain"/>
    <property type="match status" value="1"/>
</dbReference>
<reference evidence="1 2" key="1">
    <citation type="submission" date="2016-10" db="EMBL/GenBank/DDBJ databases">
        <authorList>
            <person name="de Groot N.N."/>
        </authorList>
    </citation>
    <scope>NUCLEOTIDE SEQUENCE [LARGE SCALE GENOMIC DNA]</scope>
    <source>
        <strain evidence="1 2">DSM 2698</strain>
    </source>
</reference>
<dbReference type="EMBL" id="FMVW01000001">
    <property type="protein sequence ID" value="SCZ23887.1"/>
    <property type="molecule type" value="Genomic_DNA"/>
</dbReference>
<dbReference type="Proteomes" id="UP000199347">
    <property type="component" value="Unassembled WGS sequence"/>
</dbReference>
<dbReference type="AlphaFoldDB" id="A0A1G5MFC1"/>